<name>A0A7H0HGM8_9BURK</name>
<dbReference type="AlphaFoldDB" id="A0A7H0HGM8"/>
<feature type="region of interest" description="Disordered" evidence="2">
    <location>
        <begin position="211"/>
        <end position="231"/>
    </location>
</feature>
<proteinExistence type="predicted"/>
<dbReference type="Gene3D" id="3.40.50.300">
    <property type="entry name" value="P-loop containing nucleotide triphosphate hydrolases"/>
    <property type="match status" value="1"/>
</dbReference>
<organism evidence="5 6">
    <name type="scientific">Paenacidovorax monticola</name>
    <dbReference type="NCBI Taxonomy" id="1926868"/>
    <lineage>
        <taxon>Bacteria</taxon>
        <taxon>Pseudomonadati</taxon>
        <taxon>Pseudomonadota</taxon>
        <taxon>Betaproteobacteria</taxon>
        <taxon>Burkholderiales</taxon>
        <taxon>Comamonadaceae</taxon>
        <taxon>Paenacidovorax</taxon>
    </lineage>
</organism>
<dbReference type="InterPro" id="IPR003595">
    <property type="entry name" value="Tyr_Pase_cat"/>
</dbReference>
<dbReference type="PANTHER" id="PTHR23339">
    <property type="entry name" value="TYROSINE SPECIFIC PROTEIN PHOSPHATASE AND DUAL SPECIFICITY PROTEIN PHOSPHATASE"/>
    <property type="match status" value="1"/>
</dbReference>
<dbReference type="GO" id="GO:0016887">
    <property type="term" value="F:ATP hydrolysis activity"/>
    <property type="evidence" value="ECO:0007669"/>
    <property type="project" value="InterPro"/>
</dbReference>
<feature type="region of interest" description="Disordered" evidence="2">
    <location>
        <begin position="244"/>
        <end position="283"/>
    </location>
</feature>
<keyword evidence="1" id="KW-0378">Hydrolase</keyword>
<gene>
    <name evidence="5" type="ORF">H9L24_01405</name>
</gene>
<evidence type="ECO:0000259" key="3">
    <source>
        <dbReference type="PROSITE" id="PS50054"/>
    </source>
</evidence>
<sequence length="455" mass="49638">MLMGPVKTGKSTLLRSLAGLNQSTSLYRSWGTATLQGRPLGAEWKPTLVQQHASLFNASLRDALLLHCHGHIEGPHSARDDFAHEALVRHGLGTLLDHLPKPVLELPVHQQRAINILSHALARPPLLMVDEPTFGLEPDVAMWLVEWLRPLADSVRTLVVLHHQGQARRLADRVILLGGGVILAHESNPRFFTHPVNAWVEQFVHSGSLSIASPGAKPDELDPSAEPPRPLPQAALDALAEFEGPETPAEAPPSPTAPSPTPRPQAQPAPQPSIVAPPPLSSRGVETASMVGRAILSEYRGPHGFHWIIPGKLAGCGEPGATAPIDYDMQLLSNLGISHLVTLTEKDVDEEALLRHGLRNIHLPIFDREAPSVSQAYMLVRRMQQLIDQGHIIAVHCRAGIGRTGTLLAAWLIREGGLSAENAIARLRNINPTYVQTSVQEDFLFHFEQDILKRM</sequence>
<accession>A0A7H0HGM8</accession>
<feature type="domain" description="Tyrosine specific protein phosphatases" evidence="4">
    <location>
        <begin position="374"/>
        <end position="442"/>
    </location>
</feature>
<dbReference type="KEGG" id="amon:H9L24_01405"/>
<dbReference type="SMART" id="SM00195">
    <property type="entry name" value="DSPc"/>
    <property type="match status" value="1"/>
</dbReference>
<reference evidence="5 6" key="1">
    <citation type="submission" date="2020-08" db="EMBL/GenBank/DDBJ databases">
        <title>Genome sequence of Acidovorax monticola KACC 19171T.</title>
        <authorList>
            <person name="Hyun D.-W."/>
            <person name="Bae J.-W."/>
        </authorList>
    </citation>
    <scope>NUCLEOTIDE SEQUENCE [LARGE SCALE GENOMIC DNA]</scope>
    <source>
        <strain evidence="5 6">KACC 19171</strain>
    </source>
</reference>
<evidence type="ECO:0000259" key="4">
    <source>
        <dbReference type="PROSITE" id="PS50056"/>
    </source>
</evidence>
<dbReference type="Pfam" id="PF00005">
    <property type="entry name" value="ABC_tran"/>
    <property type="match status" value="1"/>
</dbReference>
<dbReference type="InterPro" id="IPR020422">
    <property type="entry name" value="TYR_PHOSPHATASE_DUAL_dom"/>
</dbReference>
<dbReference type="InterPro" id="IPR029021">
    <property type="entry name" value="Prot-tyrosine_phosphatase-like"/>
</dbReference>
<keyword evidence="6" id="KW-1185">Reference proteome</keyword>
<dbReference type="GO" id="GO:0005524">
    <property type="term" value="F:ATP binding"/>
    <property type="evidence" value="ECO:0007669"/>
    <property type="project" value="InterPro"/>
</dbReference>
<dbReference type="EMBL" id="CP060790">
    <property type="protein sequence ID" value="QNP59694.1"/>
    <property type="molecule type" value="Genomic_DNA"/>
</dbReference>
<protein>
    <submittedName>
        <fullName evidence="5">Dual specificity protein phosphatase family protein</fullName>
    </submittedName>
</protein>
<dbReference type="InterPro" id="IPR027417">
    <property type="entry name" value="P-loop_NTPase"/>
</dbReference>
<dbReference type="InterPro" id="IPR003439">
    <property type="entry name" value="ABC_transporter-like_ATP-bd"/>
</dbReference>
<evidence type="ECO:0000256" key="2">
    <source>
        <dbReference type="SAM" id="MobiDB-lite"/>
    </source>
</evidence>
<dbReference type="InterPro" id="IPR000387">
    <property type="entry name" value="Tyr_Pase_dom"/>
</dbReference>
<dbReference type="InterPro" id="IPR050561">
    <property type="entry name" value="PTP"/>
</dbReference>
<feature type="domain" description="Tyrosine-protein phosphatase" evidence="3">
    <location>
        <begin position="304"/>
        <end position="455"/>
    </location>
</feature>
<evidence type="ECO:0000313" key="6">
    <source>
        <dbReference type="Proteomes" id="UP000516057"/>
    </source>
</evidence>
<dbReference type="SMART" id="SM00404">
    <property type="entry name" value="PTPc_motif"/>
    <property type="match status" value="1"/>
</dbReference>
<dbReference type="Pfam" id="PF22785">
    <property type="entry name" value="Tc-R-P"/>
    <property type="match status" value="1"/>
</dbReference>
<dbReference type="PROSITE" id="PS00383">
    <property type="entry name" value="TYR_PHOSPHATASE_1"/>
    <property type="match status" value="1"/>
</dbReference>
<dbReference type="FunFam" id="3.90.190.10:FF:000157">
    <property type="entry name" value="Protein-tyrosine phosphatase"/>
    <property type="match status" value="1"/>
</dbReference>
<feature type="compositionally biased region" description="Pro residues" evidence="2">
    <location>
        <begin position="250"/>
        <end position="280"/>
    </location>
</feature>
<dbReference type="Proteomes" id="UP000516057">
    <property type="component" value="Chromosome"/>
</dbReference>
<dbReference type="Gene3D" id="3.90.190.10">
    <property type="entry name" value="Protein tyrosine phosphatase superfamily"/>
    <property type="match status" value="1"/>
</dbReference>
<dbReference type="SUPFAM" id="SSF52540">
    <property type="entry name" value="P-loop containing nucleoside triphosphate hydrolases"/>
    <property type="match status" value="1"/>
</dbReference>
<evidence type="ECO:0000256" key="1">
    <source>
        <dbReference type="ARBA" id="ARBA00022801"/>
    </source>
</evidence>
<dbReference type="PROSITE" id="PS50056">
    <property type="entry name" value="TYR_PHOSPHATASE_2"/>
    <property type="match status" value="1"/>
</dbReference>
<dbReference type="InterPro" id="IPR016130">
    <property type="entry name" value="Tyr_Pase_AS"/>
</dbReference>
<dbReference type="SUPFAM" id="SSF52799">
    <property type="entry name" value="(Phosphotyrosine protein) phosphatases II"/>
    <property type="match status" value="1"/>
</dbReference>
<dbReference type="PROSITE" id="PS50054">
    <property type="entry name" value="TYR_PHOSPHATASE_DUAL"/>
    <property type="match status" value="1"/>
</dbReference>
<evidence type="ECO:0000313" key="5">
    <source>
        <dbReference type="EMBL" id="QNP59694.1"/>
    </source>
</evidence>